<dbReference type="EMBL" id="AMZH03003651">
    <property type="protein sequence ID" value="RRT71629.1"/>
    <property type="molecule type" value="Genomic_DNA"/>
</dbReference>
<name>A0A427A5U8_ENSVE</name>
<feature type="domain" description="Isopenicillin N synthase-like Fe(2+) 2OG dioxygenase" evidence="3">
    <location>
        <begin position="393"/>
        <end position="464"/>
    </location>
</feature>
<dbReference type="Gene3D" id="2.60.120.590">
    <property type="entry name" value="Alpha-ketoglutarate-dependent dioxygenase AlkB-like"/>
    <property type="match status" value="1"/>
</dbReference>
<reference evidence="4 5" key="1">
    <citation type="journal article" date="2014" name="Agronomy (Basel)">
        <title>A Draft Genome Sequence for Ensete ventricosum, the Drought-Tolerant Tree Against Hunger.</title>
        <authorList>
            <person name="Harrison J."/>
            <person name="Moore K.A."/>
            <person name="Paszkiewicz K."/>
            <person name="Jones T."/>
            <person name="Grant M."/>
            <person name="Ambacheew D."/>
            <person name="Muzemil S."/>
            <person name="Studholme D.J."/>
        </authorList>
    </citation>
    <scope>NUCLEOTIDE SEQUENCE [LARGE SCALE GENOMIC DNA]</scope>
</reference>
<comment type="similarity">
    <text evidence="1">Belongs to the alkB family.</text>
</comment>
<dbReference type="PANTHER" id="PTHR31447">
    <property type="entry name" value="HYDROXYPROLINE-RICH GLYCOPROTEIN FAMILY PROTEIN-RELATED"/>
    <property type="match status" value="1"/>
</dbReference>
<gene>
    <name evidence="4" type="ORF">B296_00017908</name>
</gene>
<dbReference type="Proteomes" id="UP000287651">
    <property type="component" value="Unassembled WGS sequence"/>
</dbReference>
<feature type="region of interest" description="Disordered" evidence="2">
    <location>
        <begin position="181"/>
        <end position="208"/>
    </location>
</feature>
<dbReference type="GO" id="GO:0032451">
    <property type="term" value="F:demethylase activity"/>
    <property type="evidence" value="ECO:0007669"/>
    <property type="project" value="InterPro"/>
</dbReference>
<evidence type="ECO:0000256" key="2">
    <source>
        <dbReference type="SAM" id="MobiDB-lite"/>
    </source>
</evidence>
<sequence>MATAVAGAATAAAAAVVPEVYARDAMIAWFRGEFAAANAIIDALCSHLAQIGGAAEYEPVFAAVHRRRLNWIPVLHMQKYYSIAEVAAELRVVAANREAASFASAAEDPTEAKQLVATPEEDKPVESGGAQAEEEHPASEESAVDSVGMAVEEEAAAEEEPAAAEAEADDGVQLAVVEEAAADEVSSDHKGTEEGDAKGGNDRPHRSQIRVTPHWSNLLSSSSGYIAVFEVDQTALMDHSLFAVRFQRRSPRPRQAAAIELVYPTRPVSRFTDRGIEESVRQQRSTSQAAKIEMAAAYSKQLLSEPMLAPHSCTPLSSVSFGSPAFTRSGPDHRRRVRSALLEFQRVEHWSRELLEEYSKLRNILSSMMFEERSIVSRKQQASILILLPYFKPPHLDTPISTLLLSDTAMAFGRSLVSDHEGNYKGPLTLSINQGSLLVMRGNSADMARHVVCASPNRRIIITFVKVRAASHPADSPTALQQPSKTMALWQPAQKVATAGIIACGPHAMIPAAWGLALRSPVVMLPPPRAMVMSPNKKAPRGGTGVFLPWTVGPKKYTRHLPPRIQKRRLPSLPSPLEVQV</sequence>
<feature type="compositionally biased region" description="Basic residues" evidence="2">
    <location>
        <begin position="558"/>
        <end position="570"/>
    </location>
</feature>
<dbReference type="Pfam" id="PF03171">
    <property type="entry name" value="2OG-FeII_Oxy"/>
    <property type="match status" value="1"/>
</dbReference>
<accession>A0A427A5U8</accession>
<dbReference type="InterPro" id="IPR044861">
    <property type="entry name" value="IPNS-like_FE2OG_OXY"/>
</dbReference>
<proteinExistence type="inferred from homology"/>
<feature type="region of interest" description="Disordered" evidence="2">
    <location>
        <begin position="558"/>
        <end position="581"/>
    </location>
</feature>
<evidence type="ECO:0000313" key="4">
    <source>
        <dbReference type="EMBL" id="RRT71629.1"/>
    </source>
</evidence>
<dbReference type="InterPro" id="IPR037151">
    <property type="entry name" value="AlkB-like_sf"/>
</dbReference>
<feature type="region of interest" description="Disordered" evidence="2">
    <location>
        <begin position="117"/>
        <end position="146"/>
    </location>
</feature>
<dbReference type="AlphaFoldDB" id="A0A427A5U8"/>
<feature type="compositionally biased region" description="Basic and acidic residues" evidence="2">
    <location>
        <begin position="186"/>
        <end position="205"/>
    </location>
</feature>
<dbReference type="GO" id="GO:0003729">
    <property type="term" value="F:mRNA binding"/>
    <property type="evidence" value="ECO:0007669"/>
    <property type="project" value="InterPro"/>
</dbReference>
<comment type="caution">
    <text evidence="4">The sequence shown here is derived from an EMBL/GenBank/DDBJ whole genome shotgun (WGS) entry which is preliminary data.</text>
</comment>
<protein>
    <recommendedName>
        <fullName evidence="3">Isopenicillin N synthase-like Fe(2+) 2OG dioxygenase domain-containing protein</fullName>
    </recommendedName>
</protein>
<dbReference type="InterPro" id="IPR044842">
    <property type="entry name" value="ALKBH9B/ALKBH10B-like"/>
</dbReference>
<dbReference type="SUPFAM" id="SSF51197">
    <property type="entry name" value="Clavaminate synthase-like"/>
    <property type="match status" value="1"/>
</dbReference>
<dbReference type="PANTHER" id="PTHR31447:SF2">
    <property type="entry name" value="RNA DEMETHYLASE ALKBH10B"/>
    <property type="match status" value="1"/>
</dbReference>
<dbReference type="GO" id="GO:0006402">
    <property type="term" value="P:mRNA catabolic process"/>
    <property type="evidence" value="ECO:0007669"/>
    <property type="project" value="InterPro"/>
</dbReference>
<evidence type="ECO:0000256" key="1">
    <source>
        <dbReference type="ARBA" id="ARBA00007879"/>
    </source>
</evidence>
<evidence type="ECO:0000313" key="5">
    <source>
        <dbReference type="Proteomes" id="UP000287651"/>
    </source>
</evidence>
<organism evidence="4 5">
    <name type="scientific">Ensete ventricosum</name>
    <name type="common">Abyssinian banana</name>
    <name type="synonym">Musa ensete</name>
    <dbReference type="NCBI Taxonomy" id="4639"/>
    <lineage>
        <taxon>Eukaryota</taxon>
        <taxon>Viridiplantae</taxon>
        <taxon>Streptophyta</taxon>
        <taxon>Embryophyta</taxon>
        <taxon>Tracheophyta</taxon>
        <taxon>Spermatophyta</taxon>
        <taxon>Magnoliopsida</taxon>
        <taxon>Liliopsida</taxon>
        <taxon>Zingiberales</taxon>
        <taxon>Musaceae</taxon>
        <taxon>Ensete</taxon>
    </lineage>
</organism>
<evidence type="ECO:0000259" key="3">
    <source>
        <dbReference type="Pfam" id="PF03171"/>
    </source>
</evidence>